<evidence type="ECO:0000313" key="7">
    <source>
        <dbReference type="Proteomes" id="UP000814176"/>
    </source>
</evidence>
<sequence length="813" mass="89850">MLLLIAAHCLHLLIQWIDSLLDYLLYLQRWLVVKAEASAIRLQKEQTFARLAPDSAMEDESGSESMATVESLSPDTSVAGSAASSPDFQIYALPSTTEGNTEARRGPNLVSGASQIRTFALVIAIDEYHHQSFKKLSGCVLDAQDFTKFLISTRGVPEQHIYTLTNGQATRIAILNAIKDLIANPSIKKDDLIFFYYAGHGSRRSAPKGWVPDGRKIEMICPCDERMPSDGGGKVEGIPDLTFDALMRKLAHAKGDNIIAIFDCCHSGGMGRQGLDGTPRALSDEHTHIPLPATLDEDIRIWCDDVKPTGRGAELRTPTGFLWPAMHSHILLAACRVDETAIENRVTLSSKGSITVTRGLFTLHLLTFLRKAHTDQKLLAQLTYADLPGRLEKESPDTAKLYGRALLDKQHPVCEGQNRDRLLFSLTSGGQGEPSYAVVRSGGKIWVEAGSSVGIRKGTRFAVNTATGADGAPRKGGVTVLQADDVQSDLCRCTVMQDTDNPPAHLTEGIRATVVRWSPEAMRVWAPGLRLPVGTAVPFAFSLVSDKQKCDISLELDKVKTRWVLTRFDPLTIQYASSKSLSLDANVTRATDILEHVAHWNFHMYRTSDASKTDSLRQQLRVKVELHRLEEAGHVDSIRSLLVPHGVDLLKGATQMSLARDSTSLYALEDPVMEATIQDLKPYYGLKVKNESDHALFVYVFYFDPNHCGIQKWYPPDGYSAKDWQPLAKKAREGNVLTIGYGDGGTDPIEFSIKHGDRDTGFLKIFLSMSQVDMEFIRQAPLTEQRPARVVGPRARPMSPKWNSLMYALTCVR</sequence>
<name>A0ABQ8K4T3_9APHY</name>
<organism evidence="6 7">
    <name type="scientific">Rhodofomes roseus</name>
    <dbReference type="NCBI Taxonomy" id="34475"/>
    <lineage>
        <taxon>Eukaryota</taxon>
        <taxon>Fungi</taxon>
        <taxon>Dikarya</taxon>
        <taxon>Basidiomycota</taxon>
        <taxon>Agaricomycotina</taxon>
        <taxon>Agaricomycetes</taxon>
        <taxon>Polyporales</taxon>
        <taxon>Rhodofomes</taxon>
    </lineage>
</organism>
<dbReference type="InterPro" id="IPR011600">
    <property type="entry name" value="Pept_C14_caspase"/>
</dbReference>
<dbReference type="SUPFAM" id="SSF52129">
    <property type="entry name" value="Caspase-like"/>
    <property type="match status" value="1"/>
</dbReference>
<evidence type="ECO:0000256" key="3">
    <source>
        <dbReference type="ARBA" id="ARBA00022807"/>
    </source>
</evidence>
<gene>
    <name evidence="6" type="ORF">C8Q71DRAFT_275253</name>
</gene>
<keyword evidence="7" id="KW-1185">Reference proteome</keyword>
<evidence type="ECO:0000259" key="5">
    <source>
        <dbReference type="Pfam" id="PF00656"/>
    </source>
</evidence>
<keyword evidence="2" id="KW-0053">Apoptosis</keyword>
<evidence type="ECO:0000256" key="1">
    <source>
        <dbReference type="ARBA" id="ARBA00009005"/>
    </source>
</evidence>
<accession>A0ABQ8K4T3</accession>
<dbReference type="PANTHER" id="PTHR48104">
    <property type="entry name" value="METACASPASE-4"/>
    <property type="match status" value="1"/>
</dbReference>
<dbReference type="RefSeq" id="XP_047775017.1">
    <property type="nucleotide sequence ID" value="XM_047917447.1"/>
</dbReference>
<dbReference type="Proteomes" id="UP000814176">
    <property type="component" value="Unassembled WGS sequence"/>
</dbReference>
<dbReference type="InterPro" id="IPR050452">
    <property type="entry name" value="Metacaspase"/>
</dbReference>
<evidence type="ECO:0000313" key="6">
    <source>
        <dbReference type="EMBL" id="KAH9831971.1"/>
    </source>
</evidence>
<feature type="domain" description="Peptidase C14 caspase" evidence="5">
    <location>
        <begin position="118"/>
        <end position="383"/>
    </location>
</feature>
<evidence type="ECO:0000256" key="4">
    <source>
        <dbReference type="SAM" id="SignalP"/>
    </source>
</evidence>
<dbReference type="GeneID" id="71998179"/>
<dbReference type="PANTHER" id="PTHR48104:SF30">
    <property type="entry name" value="METACASPASE-1"/>
    <property type="match status" value="1"/>
</dbReference>
<reference evidence="6 7" key="1">
    <citation type="journal article" date="2021" name="Environ. Microbiol.">
        <title>Gene family expansions and transcriptome signatures uncover fungal adaptations to wood decay.</title>
        <authorList>
            <person name="Hage H."/>
            <person name="Miyauchi S."/>
            <person name="Viragh M."/>
            <person name="Drula E."/>
            <person name="Min B."/>
            <person name="Chaduli D."/>
            <person name="Navarro D."/>
            <person name="Favel A."/>
            <person name="Norest M."/>
            <person name="Lesage-Meessen L."/>
            <person name="Balint B."/>
            <person name="Merenyi Z."/>
            <person name="de Eugenio L."/>
            <person name="Morin E."/>
            <person name="Martinez A.T."/>
            <person name="Baldrian P."/>
            <person name="Stursova M."/>
            <person name="Martinez M.J."/>
            <person name="Novotny C."/>
            <person name="Magnuson J.K."/>
            <person name="Spatafora J.W."/>
            <person name="Maurice S."/>
            <person name="Pangilinan J."/>
            <person name="Andreopoulos W."/>
            <person name="LaButti K."/>
            <person name="Hundley H."/>
            <person name="Na H."/>
            <person name="Kuo A."/>
            <person name="Barry K."/>
            <person name="Lipzen A."/>
            <person name="Henrissat B."/>
            <person name="Riley R."/>
            <person name="Ahrendt S."/>
            <person name="Nagy L.G."/>
            <person name="Grigoriev I.V."/>
            <person name="Martin F."/>
            <person name="Rosso M.N."/>
        </authorList>
    </citation>
    <scope>NUCLEOTIDE SEQUENCE [LARGE SCALE GENOMIC DNA]</scope>
    <source>
        <strain evidence="6 7">CIRM-BRFM 1785</strain>
    </source>
</reference>
<dbReference type="InterPro" id="IPR029030">
    <property type="entry name" value="Caspase-like_dom_sf"/>
</dbReference>
<comment type="similarity">
    <text evidence="1">Belongs to the peptidase C14B family.</text>
</comment>
<protein>
    <submittedName>
        <fullName evidence="6">Caspase domain-containing protein</fullName>
    </submittedName>
</protein>
<feature type="chain" id="PRO_5045634368" evidence="4">
    <location>
        <begin position="20"/>
        <end position="813"/>
    </location>
</feature>
<keyword evidence="3" id="KW-0788">Thiol protease</keyword>
<feature type="signal peptide" evidence="4">
    <location>
        <begin position="1"/>
        <end position="19"/>
    </location>
</feature>
<comment type="caution">
    <text evidence="6">The sequence shown here is derived from an EMBL/GenBank/DDBJ whole genome shotgun (WGS) entry which is preliminary data.</text>
</comment>
<evidence type="ECO:0000256" key="2">
    <source>
        <dbReference type="ARBA" id="ARBA00022703"/>
    </source>
</evidence>
<keyword evidence="4" id="KW-0732">Signal</keyword>
<dbReference type="Pfam" id="PF00656">
    <property type="entry name" value="Peptidase_C14"/>
    <property type="match status" value="1"/>
</dbReference>
<dbReference type="EMBL" id="JADCUA010000023">
    <property type="protein sequence ID" value="KAH9831971.1"/>
    <property type="molecule type" value="Genomic_DNA"/>
</dbReference>
<proteinExistence type="inferred from homology"/>
<dbReference type="Gene3D" id="3.40.50.1460">
    <property type="match status" value="1"/>
</dbReference>
<keyword evidence="3" id="KW-0378">Hydrolase</keyword>
<keyword evidence="3" id="KW-0645">Protease</keyword>